<proteinExistence type="predicted"/>
<evidence type="ECO:0000313" key="2">
    <source>
        <dbReference type="Proteomes" id="UP001190700"/>
    </source>
</evidence>
<name>A0AAE0LHP9_9CHLO</name>
<evidence type="ECO:0000313" key="1">
    <source>
        <dbReference type="EMBL" id="KAK3285184.1"/>
    </source>
</evidence>
<dbReference type="Proteomes" id="UP001190700">
    <property type="component" value="Unassembled WGS sequence"/>
</dbReference>
<sequence length="416" mass="45138">MPVGSAGKWARGHADVARGHAAVAREECIERMPLTSCCMAETGDWVRRCTCGPSCDNCARGLESGANRKRGGVIGGVEREERGGAFSYVSEVSDKANTTVGAETHTKADAKTETDCRALVDSEHVASMWKAARGRQRMADALQQGMRASRPAGERFLGVRSRVLLGAALRRHPWAALLHVRPDAGPHQAARQVAALFGSWVAMLAAIATVNYYRGAALCTESRTLLGCDTLPTDYSLPFQSCMGAGSCEELYSSHLCGSHDTCHEEFQVKSGGEWWRATMTALVVCSIIPPLLRDLPMLAAPRLPCASRATAALSYAAGRGVCAICGALAAVLERCRWLAMALGTRWHFWRETQLRGRSPWSVFQELEAKEAVRSVKAASDHSILNIKQQPPHWTPAGVRLLCRANVGLEKKVREE</sequence>
<dbReference type="EMBL" id="LGRX02001934">
    <property type="protein sequence ID" value="KAK3285184.1"/>
    <property type="molecule type" value="Genomic_DNA"/>
</dbReference>
<accession>A0AAE0LHP9</accession>
<gene>
    <name evidence="1" type="ORF">CYMTET_7198</name>
</gene>
<organism evidence="1 2">
    <name type="scientific">Cymbomonas tetramitiformis</name>
    <dbReference type="NCBI Taxonomy" id="36881"/>
    <lineage>
        <taxon>Eukaryota</taxon>
        <taxon>Viridiplantae</taxon>
        <taxon>Chlorophyta</taxon>
        <taxon>Pyramimonadophyceae</taxon>
        <taxon>Pyramimonadales</taxon>
        <taxon>Pyramimonadaceae</taxon>
        <taxon>Cymbomonas</taxon>
    </lineage>
</organism>
<comment type="caution">
    <text evidence="1">The sequence shown here is derived from an EMBL/GenBank/DDBJ whole genome shotgun (WGS) entry which is preliminary data.</text>
</comment>
<protein>
    <submittedName>
        <fullName evidence="1">Uncharacterized protein</fullName>
    </submittedName>
</protein>
<dbReference type="AlphaFoldDB" id="A0AAE0LHP9"/>
<keyword evidence="2" id="KW-1185">Reference proteome</keyword>
<reference evidence="1 2" key="1">
    <citation type="journal article" date="2015" name="Genome Biol. Evol.">
        <title>Comparative Genomics of a Bacterivorous Green Alga Reveals Evolutionary Causalities and Consequences of Phago-Mixotrophic Mode of Nutrition.</title>
        <authorList>
            <person name="Burns J.A."/>
            <person name="Paasch A."/>
            <person name="Narechania A."/>
            <person name="Kim E."/>
        </authorList>
    </citation>
    <scope>NUCLEOTIDE SEQUENCE [LARGE SCALE GENOMIC DNA]</scope>
    <source>
        <strain evidence="1 2">PLY_AMNH</strain>
    </source>
</reference>